<sequence length="237" mass="26341">MERLECEILRVGHAEGRSNGCTDDFGVRQDGDRNYICRRGVNIEGGWRWQESLPFFRSFGLEVLIWAQGKNARNGVPLLPSALYVTEKPQLVFASDGDELPEIVIPGFVATSVSSRVASNLIYTPPVWPNSDKMNICISGLSIPRADLDVRERLVDLGNVDLEVGYQCGPQSTERWTDSTEYMAWAILEPILSVTEAVTQGIFSDEYHIFWVLRVGTASLSARRITEILIGFSTGPG</sequence>
<proteinExistence type="predicted"/>
<organism evidence="1 2">
    <name type="scientific">Ephemerocybe angulata</name>
    <dbReference type="NCBI Taxonomy" id="980116"/>
    <lineage>
        <taxon>Eukaryota</taxon>
        <taxon>Fungi</taxon>
        <taxon>Dikarya</taxon>
        <taxon>Basidiomycota</taxon>
        <taxon>Agaricomycotina</taxon>
        <taxon>Agaricomycetes</taxon>
        <taxon>Agaricomycetidae</taxon>
        <taxon>Agaricales</taxon>
        <taxon>Agaricineae</taxon>
        <taxon>Psathyrellaceae</taxon>
        <taxon>Ephemerocybe</taxon>
    </lineage>
</organism>
<name>A0A8H6LWH5_9AGAR</name>
<dbReference type="Proteomes" id="UP000521943">
    <property type="component" value="Unassembled WGS sequence"/>
</dbReference>
<evidence type="ECO:0000313" key="2">
    <source>
        <dbReference type="Proteomes" id="UP000521943"/>
    </source>
</evidence>
<comment type="caution">
    <text evidence="1">The sequence shown here is derived from an EMBL/GenBank/DDBJ whole genome shotgun (WGS) entry which is preliminary data.</text>
</comment>
<evidence type="ECO:0000313" key="1">
    <source>
        <dbReference type="EMBL" id="KAF6745280.1"/>
    </source>
</evidence>
<accession>A0A8H6LWH5</accession>
<gene>
    <name evidence="1" type="ORF">DFP72DRAFT_856665</name>
</gene>
<dbReference type="EMBL" id="JACGCI010000108">
    <property type="protein sequence ID" value="KAF6745280.1"/>
    <property type="molecule type" value="Genomic_DNA"/>
</dbReference>
<reference evidence="1 2" key="1">
    <citation type="submission" date="2020-07" db="EMBL/GenBank/DDBJ databases">
        <title>Comparative genomics of pyrophilous fungi reveals a link between fire events and developmental genes.</title>
        <authorList>
            <consortium name="DOE Joint Genome Institute"/>
            <person name="Steindorff A.S."/>
            <person name="Carver A."/>
            <person name="Calhoun S."/>
            <person name="Stillman K."/>
            <person name="Liu H."/>
            <person name="Lipzen A."/>
            <person name="Pangilinan J."/>
            <person name="Labutti K."/>
            <person name="Bruns T.D."/>
            <person name="Grigoriev I.V."/>
        </authorList>
    </citation>
    <scope>NUCLEOTIDE SEQUENCE [LARGE SCALE GENOMIC DNA]</scope>
    <source>
        <strain evidence="1 2">CBS 144469</strain>
    </source>
</reference>
<keyword evidence="2" id="KW-1185">Reference proteome</keyword>
<protein>
    <submittedName>
        <fullName evidence="1">Uncharacterized protein</fullName>
    </submittedName>
</protein>
<dbReference type="AlphaFoldDB" id="A0A8H6LWH5"/>